<name>A0AAD8WYE9_LOLMU</name>
<protein>
    <submittedName>
        <fullName evidence="2">Uncharacterized protein</fullName>
    </submittedName>
</protein>
<keyword evidence="3" id="KW-1185">Reference proteome</keyword>
<accession>A0AAD8WYE9</accession>
<evidence type="ECO:0000313" key="2">
    <source>
        <dbReference type="EMBL" id="KAK1682833.1"/>
    </source>
</evidence>
<sequence length="221" mass="25148">MDEVWGNPETEQQVLTTLEGELKIFFAKHKNVRQNTRKLHEDLCVLVLEQKVEIEGLHKSYADSQKAITILETHVKNREEEIANHPSIKEISAELEILKAEHESLKNFLKESSEKETKAKRELEEKHAQAMTEAYEEARNSIEDLFDACRGITKSLSLKRVGTSLIDRMTKLMRMVPDLIKDWQESSSRGVASITLAMCKAHFPTMSFASIARGVPKGTNI</sequence>
<dbReference type="AlphaFoldDB" id="A0AAD8WYE9"/>
<evidence type="ECO:0000313" key="3">
    <source>
        <dbReference type="Proteomes" id="UP001231189"/>
    </source>
</evidence>
<dbReference type="Proteomes" id="UP001231189">
    <property type="component" value="Unassembled WGS sequence"/>
</dbReference>
<gene>
    <name evidence="2" type="ORF">QYE76_043681</name>
</gene>
<reference evidence="2" key="1">
    <citation type="submission" date="2023-07" db="EMBL/GenBank/DDBJ databases">
        <title>A chromosome-level genome assembly of Lolium multiflorum.</title>
        <authorList>
            <person name="Chen Y."/>
            <person name="Copetti D."/>
            <person name="Kolliker R."/>
            <person name="Studer B."/>
        </authorList>
    </citation>
    <scope>NUCLEOTIDE SEQUENCE</scope>
    <source>
        <strain evidence="2">02402/16</strain>
        <tissue evidence="2">Leaf</tissue>
    </source>
</reference>
<comment type="caution">
    <text evidence="2">The sequence shown here is derived from an EMBL/GenBank/DDBJ whole genome shotgun (WGS) entry which is preliminary data.</text>
</comment>
<keyword evidence="1" id="KW-0175">Coiled coil</keyword>
<organism evidence="2 3">
    <name type="scientific">Lolium multiflorum</name>
    <name type="common">Italian ryegrass</name>
    <name type="synonym">Lolium perenne subsp. multiflorum</name>
    <dbReference type="NCBI Taxonomy" id="4521"/>
    <lineage>
        <taxon>Eukaryota</taxon>
        <taxon>Viridiplantae</taxon>
        <taxon>Streptophyta</taxon>
        <taxon>Embryophyta</taxon>
        <taxon>Tracheophyta</taxon>
        <taxon>Spermatophyta</taxon>
        <taxon>Magnoliopsida</taxon>
        <taxon>Liliopsida</taxon>
        <taxon>Poales</taxon>
        <taxon>Poaceae</taxon>
        <taxon>BOP clade</taxon>
        <taxon>Pooideae</taxon>
        <taxon>Poodae</taxon>
        <taxon>Poeae</taxon>
        <taxon>Poeae Chloroplast Group 2 (Poeae type)</taxon>
        <taxon>Loliodinae</taxon>
        <taxon>Loliinae</taxon>
        <taxon>Lolium</taxon>
    </lineage>
</organism>
<proteinExistence type="predicted"/>
<dbReference type="EMBL" id="JAUUTY010000002">
    <property type="protein sequence ID" value="KAK1682833.1"/>
    <property type="molecule type" value="Genomic_DNA"/>
</dbReference>
<evidence type="ECO:0000256" key="1">
    <source>
        <dbReference type="SAM" id="Coils"/>
    </source>
</evidence>
<feature type="coiled-coil region" evidence="1">
    <location>
        <begin position="88"/>
        <end position="148"/>
    </location>
</feature>